<dbReference type="OrthoDB" id="1939491at2759"/>
<dbReference type="Proteomes" id="UP000321393">
    <property type="component" value="Unassembled WGS sequence"/>
</dbReference>
<dbReference type="GO" id="GO:0004519">
    <property type="term" value="F:endonuclease activity"/>
    <property type="evidence" value="ECO:0007669"/>
    <property type="project" value="UniProtKB-KW"/>
</dbReference>
<dbReference type="SUPFAM" id="SSF56672">
    <property type="entry name" value="DNA/RNA polymerases"/>
    <property type="match status" value="1"/>
</dbReference>
<evidence type="ECO:0000256" key="4">
    <source>
        <dbReference type="ARBA" id="ARBA00022722"/>
    </source>
</evidence>
<keyword evidence="7" id="KW-0695">RNA-directed DNA polymerase</keyword>
<dbReference type="Pfam" id="PF17917">
    <property type="entry name" value="RT_RNaseH"/>
    <property type="match status" value="1"/>
</dbReference>
<evidence type="ECO:0000259" key="9">
    <source>
        <dbReference type="Pfam" id="PF24626"/>
    </source>
</evidence>
<evidence type="ECO:0000256" key="5">
    <source>
        <dbReference type="ARBA" id="ARBA00022759"/>
    </source>
</evidence>
<protein>
    <recommendedName>
        <fullName evidence="1">RNA-directed DNA polymerase</fullName>
        <ecNumber evidence="1">2.7.7.49</ecNumber>
    </recommendedName>
</protein>
<dbReference type="InterPro" id="IPR043128">
    <property type="entry name" value="Rev_trsase/Diguanyl_cyclase"/>
</dbReference>
<feature type="domain" description="Reverse transcriptase RNase H-like" evidence="8">
    <location>
        <begin position="329"/>
        <end position="428"/>
    </location>
</feature>
<dbReference type="EC" id="2.7.7.49" evidence="1"/>
<dbReference type="FunFam" id="3.10.20.370:FF:000001">
    <property type="entry name" value="Retrovirus-related Pol polyprotein from transposon 17.6-like protein"/>
    <property type="match status" value="1"/>
</dbReference>
<keyword evidence="2" id="KW-0808">Transferase</keyword>
<dbReference type="InterPro" id="IPR021109">
    <property type="entry name" value="Peptidase_aspartic_dom_sf"/>
</dbReference>
<dbReference type="GO" id="GO:0003964">
    <property type="term" value="F:RNA-directed DNA polymerase activity"/>
    <property type="evidence" value="ECO:0007669"/>
    <property type="project" value="UniProtKB-KW"/>
</dbReference>
<dbReference type="SUPFAM" id="SSF54160">
    <property type="entry name" value="Chromo domain-like"/>
    <property type="match status" value="1"/>
</dbReference>
<keyword evidence="4" id="KW-0540">Nuclease</keyword>
<dbReference type="InterPro" id="IPR056924">
    <property type="entry name" value="SH3_Tf2-1"/>
</dbReference>
<dbReference type="InterPro" id="IPR041373">
    <property type="entry name" value="RT_RNaseH"/>
</dbReference>
<dbReference type="InterPro" id="IPR016197">
    <property type="entry name" value="Chromo-like_dom_sf"/>
</dbReference>
<comment type="caution">
    <text evidence="10">The sequence shown here is derived from an EMBL/GenBank/DDBJ whole genome shotgun (WGS) entry which is preliminary data.</text>
</comment>
<dbReference type="FunFam" id="3.30.70.270:FF:000026">
    <property type="entry name" value="Transposon Ty3-G Gag-Pol polyprotein"/>
    <property type="match status" value="1"/>
</dbReference>
<evidence type="ECO:0000313" key="11">
    <source>
        <dbReference type="Proteomes" id="UP000321393"/>
    </source>
</evidence>
<evidence type="ECO:0000256" key="7">
    <source>
        <dbReference type="ARBA" id="ARBA00022918"/>
    </source>
</evidence>
<evidence type="ECO:0000313" key="10">
    <source>
        <dbReference type="EMBL" id="KAA0068131.1"/>
    </source>
</evidence>
<name>A0A5A7VR90_CUCMM</name>
<dbReference type="GO" id="GO:0016787">
    <property type="term" value="F:hydrolase activity"/>
    <property type="evidence" value="ECO:0007669"/>
    <property type="project" value="UniProtKB-KW"/>
</dbReference>
<evidence type="ECO:0000259" key="8">
    <source>
        <dbReference type="Pfam" id="PF17917"/>
    </source>
</evidence>
<dbReference type="EMBL" id="SSTE01000109">
    <property type="protein sequence ID" value="KAA0068131.1"/>
    <property type="molecule type" value="Genomic_DNA"/>
</dbReference>
<evidence type="ECO:0000256" key="6">
    <source>
        <dbReference type="ARBA" id="ARBA00022801"/>
    </source>
</evidence>
<keyword evidence="6" id="KW-0378">Hydrolase</keyword>
<evidence type="ECO:0000256" key="3">
    <source>
        <dbReference type="ARBA" id="ARBA00022695"/>
    </source>
</evidence>
<dbReference type="Gene3D" id="2.40.70.10">
    <property type="entry name" value="Acid Proteases"/>
    <property type="match status" value="1"/>
</dbReference>
<dbReference type="PANTHER" id="PTHR37984:SF5">
    <property type="entry name" value="PROTEIN NYNRIN-LIKE"/>
    <property type="match status" value="1"/>
</dbReference>
<accession>A0A5A7VR90</accession>
<dbReference type="CDD" id="cd09274">
    <property type="entry name" value="RNase_HI_RT_Ty3"/>
    <property type="match status" value="1"/>
</dbReference>
<sequence>MLEVPDVVRCVLVEGALLPRCLERHSTQRASNLVSKEIDLVWRSCNSPSTNAFKVVTVDASSFNSFWNVRPMSSIISLATEVISAFSCTNSFYTNSSHGVAKGVLVKIGDWQKRLDFSVLPMDDFHIVLGLGFFDKVVTLLDSNRGTLSIIDGLMTTIPIRRGKPVKMLSALQFKRGVSKNQCYVATTKTLETEEAKPDEPPVPDNIQKVLDEYKDIMPSELPKKLPPRREVDHEIEHPPYLAQGWTFNDLLNGRRIVALIPTKVPELRSFLGFVNYYRRFIKGYSGIAAPLTNLLKKNQTWDWTEECQRAFDRLKHAVSEEPVMILADHTKPFEVHTDASDFAIGGVLMQDGHPIAFESRKLNDTERRYTVQEKEMTAIVHCLRTWRHYLLGSKFTVMTDNVATSYFQTQKKLTPKQARWQDFLAEFDFKLEYKPGRANVVADALSRKAELNIITTSMPTSDFLKRIKEGMQHDELAKNLLKLAKEGKTRRFWENDGTLLTIDKRFVGAISKALCKSPFEIIMNQQPNTPGALIAPYEGPNPSAFNFAKQWHEEQDTFRACLEKAARRMKKWADKKRRPKEYEIGEKVLVKLLPNQFKSLRKVHKGLVRRYEGPFSIIERVGKAAYKVELPQRLKIHNVFHVSMLKPFHEDQEDPKRSETSRAPTGVVTEFDRKIKEILAERKIRRRGVPSYSEYLILLEGLPESEASWEREDSATDTALFMTDIEASRCVWACLEGHGARAGRRHVRQARTRSARHGA</sequence>
<reference evidence="10 11" key="1">
    <citation type="submission" date="2019-08" db="EMBL/GenBank/DDBJ databases">
        <title>Draft genome sequences of two oriental melons (Cucumis melo L. var makuwa).</title>
        <authorList>
            <person name="Kwon S.-Y."/>
        </authorList>
    </citation>
    <scope>NUCLEOTIDE SEQUENCE [LARGE SCALE GENOMIC DNA]</scope>
    <source>
        <strain evidence="11">cv. SW 3</strain>
        <tissue evidence="10">Leaf</tissue>
    </source>
</reference>
<dbReference type="AlphaFoldDB" id="A0A5A7VR90"/>
<organism evidence="10 11">
    <name type="scientific">Cucumis melo var. makuwa</name>
    <name type="common">Oriental melon</name>
    <dbReference type="NCBI Taxonomy" id="1194695"/>
    <lineage>
        <taxon>Eukaryota</taxon>
        <taxon>Viridiplantae</taxon>
        <taxon>Streptophyta</taxon>
        <taxon>Embryophyta</taxon>
        <taxon>Tracheophyta</taxon>
        <taxon>Spermatophyta</taxon>
        <taxon>Magnoliopsida</taxon>
        <taxon>eudicotyledons</taxon>
        <taxon>Gunneridae</taxon>
        <taxon>Pentapetalae</taxon>
        <taxon>rosids</taxon>
        <taxon>fabids</taxon>
        <taxon>Cucurbitales</taxon>
        <taxon>Cucurbitaceae</taxon>
        <taxon>Benincaseae</taxon>
        <taxon>Cucumis</taxon>
    </lineage>
</organism>
<dbReference type="InterPro" id="IPR050951">
    <property type="entry name" value="Retrovirus_Pol_polyprotein"/>
</dbReference>
<keyword evidence="3" id="KW-0548">Nucleotidyltransferase</keyword>
<keyword evidence="5" id="KW-0255">Endonuclease</keyword>
<feature type="domain" description="Tf2-1-like SH3-like" evidence="9">
    <location>
        <begin position="586"/>
        <end position="650"/>
    </location>
</feature>
<gene>
    <name evidence="10" type="ORF">E6C27_scaffold238G00930</name>
</gene>
<dbReference type="Gene3D" id="3.30.70.270">
    <property type="match status" value="1"/>
</dbReference>
<proteinExistence type="predicted"/>
<dbReference type="Pfam" id="PF24626">
    <property type="entry name" value="SH3_Tf2-1"/>
    <property type="match status" value="1"/>
</dbReference>
<evidence type="ECO:0000256" key="1">
    <source>
        <dbReference type="ARBA" id="ARBA00012493"/>
    </source>
</evidence>
<dbReference type="InterPro" id="IPR043502">
    <property type="entry name" value="DNA/RNA_pol_sf"/>
</dbReference>
<dbReference type="PANTHER" id="PTHR37984">
    <property type="entry name" value="PROTEIN CBG26694"/>
    <property type="match status" value="1"/>
</dbReference>
<evidence type="ECO:0000256" key="2">
    <source>
        <dbReference type="ARBA" id="ARBA00022679"/>
    </source>
</evidence>